<name>A0ABW5AU90_9FLAO</name>
<reference evidence="2" key="1">
    <citation type="journal article" date="2019" name="Int. J. Syst. Evol. Microbiol.">
        <title>The Global Catalogue of Microorganisms (GCM) 10K type strain sequencing project: providing services to taxonomists for standard genome sequencing and annotation.</title>
        <authorList>
            <consortium name="The Broad Institute Genomics Platform"/>
            <consortium name="The Broad Institute Genome Sequencing Center for Infectious Disease"/>
            <person name="Wu L."/>
            <person name="Ma J."/>
        </authorList>
    </citation>
    <scope>NUCLEOTIDE SEQUENCE [LARGE SCALE GENOMIC DNA]</scope>
    <source>
        <strain evidence="2">DT92</strain>
    </source>
</reference>
<dbReference type="InterPro" id="IPR009218">
    <property type="entry name" value="HD_phosphohydro"/>
</dbReference>
<protein>
    <recommendedName>
        <fullName evidence="3">Metal-dependent HD superfamily phosphohydrolase</fullName>
    </recommendedName>
</protein>
<accession>A0ABW5AU90</accession>
<dbReference type="PANTHER" id="PTHR21174:SF0">
    <property type="entry name" value="HD PHOSPHOHYDROLASE FAMILY PROTEIN-RELATED"/>
    <property type="match status" value="1"/>
</dbReference>
<evidence type="ECO:0008006" key="3">
    <source>
        <dbReference type="Google" id="ProtNLM"/>
    </source>
</evidence>
<gene>
    <name evidence="1" type="ORF">ACFSJT_04435</name>
</gene>
<dbReference type="PIRSF" id="PIRSF035170">
    <property type="entry name" value="HD_phosphohydro"/>
    <property type="match status" value="1"/>
</dbReference>
<evidence type="ECO:0000313" key="1">
    <source>
        <dbReference type="EMBL" id="MFD2186027.1"/>
    </source>
</evidence>
<dbReference type="PANTHER" id="PTHR21174">
    <property type="match status" value="1"/>
</dbReference>
<dbReference type="RefSeq" id="WP_378319013.1">
    <property type="nucleotide sequence ID" value="NZ_JBHUHY010000003.1"/>
</dbReference>
<sequence length="205" mass="24867">MKDVFTSLLSKYTNDSKLIELLWKEIENKYNKKNRYYHNLKHLEYLYQRLINVKDQITDWDMVLFALFYHDYVYNVLKKDNEQQSAVKAEAILRALGIENDRVELCKEIILATKSHTISKNEDINFFTDADLSILGSDWENYKVYFKNVRKEYKYYPAFMYSKGRIKVLEHFLNMPKIFKTEHFYQKFEAQAKKNMKREIDFLSK</sequence>
<proteinExistence type="predicted"/>
<dbReference type="Gene3D" id="1.10.3210.10">
    <property type="entry name" value="Hypothetical protein af1432"/>
    <property type="match status" value="1"/>
</dbReference>
<dbReference type="SUPFAM" id="SSF109604">
    <property type="entry name" value="HD-domain/PDEase-like"/>
    <property type="match status" value="1"/>
</dbReference>
<organism evidence="1 2">
    <name type="scientific">Aquimarina celericrescens</name>
    <dbReference type="NCBI Taxonomy" id="1964542"/>
    <lineage>
        <taxon>Bacteria</taxon>
        <taxon>Pseudomonadati</taxon>
        <taxon>Bacteroidota</taxon>
        <taxon>Flavobacteriia</taxon>
        <taxon>Flavobacteriales</taxon>
        <taxon>Flavobacteriaceae</taxon>
        <taxon>Aquimarina</taxon>
    </lineage>
</organism>
<evidence type="ECO:0000313" key="2">
    <source>
        <dbReference type="Proteomes" id="UP001597344"/>
    </source>
</evidence>
<dbReference type="Proteomes" id="UP001597344">
    <property type="component" value="Unassembled WGS sequence"/>
</dbReference>
<keyword evidence="2" id="KW-1185">Reference proteome</keyword>
<dbReference type="EMBL" id="JBHUHY010000003">
    <property type="protein sequence ID" value="MFD2186027.1"/>
    <property type="molecule type" value="Genomic_DNA"/>
</dbReference>
<comment type="caution">
    <text evidence="1">The sequence shown here is derived from an EMBL/GenBank/DDBJ whole genome shotgun (WGS) entry which is preliminary data.</text>
</comment>